<reference evidence="5" key="1">
    <citation type="submission" date="2009-08" db="EMBL/GenBank/DDBJ databases">
        <title>Annotation of Salpingoeca rosetta.</title>
        <authorList>
            <consortium name="The Broad Institute Genome Sequencing Platform"/>
            <person name="Russ C."/>
            <person name="Cuomo C."/>
            <person name="Burger G."/>
            <person name="Gray M.W."/>
            <person name="Holland P.W.H."/>
            <person name="King N."/>
            <person name="Lang F.B.F."/>
            <person name="Roger A.J."/>
            <person name="Ruiz-Trillo I."/>
            <person name="Young S.K."/>
            <person name="Zeng Q."/>
            <person name="Gargeya S."/>
            <person name="Alvarado L."/>
            <person name="Berlin A."/>
            <person name="Chapman S.B."/>
            <person name="Chen Z."/>
            <person name="Freedman E."/>
            <person name="Gellesch M."/>
            <person name="Goldberg J."/>
            <person name="Griggs A."/>
            <person name="Gujja S."/>
            <person name="Heilman E."/>
            <person name="Heiman D."/>
            <person name="Howarth C."/>
            <person name="Mehta T."/>
            <person name="Neiman D."/>
            <person name="Pearson M."/>
            <person name="Roberts A."/>
            <person name="Saif S."/>
            <person name="Shea T."/>
            <person name="Shenoy N."/>
            <person name="Sisk P."/>
            <person name="Stolte C."/>
            <person name="Sykes S."/>
            <person name="White J."/>
            <person name="Yandava C."/>
            <person name="Haas B."/>
            <person name="Nusbaum C."/>
            <person name="Birren B."/>
        </authorList>
    </citation>
    <scope>NUCLEOTIDE SEQUENCE [LARGE SCALE GENOMIC DNA]</scope>
    <source>
        <strain evidence="5">ATCC 50818</strain>
    </source>
</reference>
<name>F2UFK0_SALR5</name>
<dbReference type="eggNOG" id="KOG4229">
    <property type="taxonomic scope" value="Eukaryota"/>
</dbReference>
<dbReference type="PROSITE" id="PS50003">
    <property type="entry name" value="PH_DOMAIN"/>
    <property type="match status" value="1"/>
</dbReference>
<evidence type="ECO:0000256" key="1">
    <source>
        <dbReference type="RuleBase" id="RU000487"/>
    </source>
</evidence>
<dbReference type="KEGG" id="sre:PTSG_06637"/>
<dbReference type="EMBL" id="GL832972">
    <property type="protein sequence ID" value="EGD75568.1"/>
    <property type="molecule type" value="Genomic_DNA"/>
</dbReference>
<feature type="coiled-coil region" evidence="2">
    <location>
        <begin position="518"/>
        <end position="545"/>
    </location>
</feature>
<feature type="compositionally biased region" description="Low complexity" evidence="3">
    <location>
        <begin position="762"/>
        <end position="772"/>
    </location>
</feature>
<dbReference type="SUPFAM" id="SSF53067">
    <property type="entry name" value="Actin-like ATPase domain"/>
    <property type="match status" value="4"/>
</dbReference>
<feature type="compositionally biased region" description="Polar residues" evidence="3">
    <location>
        <begin position="773"/>
        <end position="784"/>
    </location>
</feature>
<evidence type="ECO:0000313" key="6">
    <source>
        <dbReference type="Proteomes" id="UP000007799"/>
    </source>
</evidence>
<dbReference type="InParanoid" id="F2UFK0"/>
<dbReference type="OrthoDB" id="185175at2759"/>
<gene>
    <name evidence="5" type="ORF">PTSG_06637</name>
</gene>
<evidence type="ECO:0000256" key="3">
    <source>
        <dbReference type="SAM" id="MobiDB-lite"/>
    </source>
</evidence>
<keyword evidence="6" id="KW-1185">Reference proteome</keyword>
<dbReference type="FunFam" id="2.30.29.30:FF:000286">
    <property type="entry name" value="PH-protein kinase domain containing protein"/>
    <property type="match status" value="1"/>
</dbReference>
<dbReference type="Gene3D" id="2.30.29.30">
    <property type="entry name" value="Pleckstrin-homology domain (PH domain)/Phosphotyrosine-binding domain (PTB)"/>
    <property type="match status" value="1"/>
</dbReference>
<feature type="region of interest" description="Disordered" evidence="3">
    <location>
        <begin position="762"/>
        <end position="901"/>
    </location>
</feature>
<sequence>MNTDMETNGRAASMSWVCIQTDAKQTMIGRCGDDEPSVNIPTVHPGGAACIDRGSVKDWDGLRSLWKRGLGHIGVTIQNPHAVVTMPQVFSTRKNVTTLVSLLFQQLKVPAIFLTNPWIAALMSNGAVTGVVVHVDDAAACIAPVVRMRVLEDGLFRLPFGSRDLKNPQVLQVLIKTVFQSIIKCNKDVHRILAKRVILSGACPENFDAILEAHLTASLQHHNNDADDEYEVHVESTATEGKLSTWIGLSIIGSLSTAVHEKPVIEDGAIGAYMTIDQYKRFGPDYIFAQEHKAASVLAPVGQGVGTIVSDAEIARPPSDPLWDGPDQFVCLYTDERRILGGRCGNDEPCVAIPTGELARGDEPFFEAGTIVDWKHVSTKWQKVLQYLDVTTGSNHGLVFCLPIRSTRTDVQRILRVAFEELHAPRVFLTNPWTAALMASGCESGVVICSESTSTCVVPIINMQVQAHALVRIAVGDSDFYDQDVTMEVYKAVHSSITHCAVEVWPQLWSSIIVSGGCATHEEFIENLESQLKHLAEADESVQAAGLTPQTVIEFAAAAQLSFWVGVSIIGALTVSMNASPVIEDQPVGVYISREQFDKYGSEFPFMQECDGHVLTMDNASDVEKAIYKTTLKITASRESLIPVTNTHSSNLEVHQGWLTKQGGGTRILSRKNWKRRWFILQGNQLTYHKNNMFIVSHPPTEVRQHATGSINLADATAIEPWEGKPFGFVIITPQRTYYIYAASKEETAIWLRKLRKAKEQAQSAAQRSGSQVRLSDSDLASRTSRGRPSLHASSSSSDRRSHSRDNHQRQQQQQQHQRERGEYDERSRSRDGHRRAESSGRSPVPRPESTETGQQLYGGYGGYAGARGRRSLEPGAPASDNKVVRPVRHGGKGGSVDLQRRKLSDKAAFIKSSMV</sequence>
<feature type="compositionally biased region" description="Basic and acidic residues" evidence="3">
    <location>
        <begin position="798"/>
        <end position="809"/>
    </location>
</feature>
<dbReference type="Pfam" id="PF00169">
    <property type="entry name" value="PH"/>
    <property type="match status" value="1"/>
</dbReference>
<organism evidence="6">
    <name type="scientific">Salpingoeca rosetta (strain ATCC 50818 / BSB-021)</name>
    <dbReference type="NCBI Taxonomy" id="946362"/>
    <lineage>
        <taxon>Eukaryota</taxon>
        <taxon>Choanoflagellata</taxon>
        <taxon>Craspedida</taxon>
        <taxon>Salpingoecidae</taxon>
        <taxon>Salpingoeca</taxon>
    </lineage>
</organism>
<dbReference type="eggNOG" id="KOG0676">
    <property type="taxonomic scope" value="Eukaryota"/>
</dbReference>
<dbReference type="SUPFAM" id="SSF50729">
    <property type="entry name" value="PH domain-like"/>
    <property type="match status" value="1"/>
</dbReference>
<feature type="compositionally biased region" description="Low complexity" evidence="3">
    <location>
        <begin position="787"/>
        <end position="797"/>
    </location>
</feature>
<protein>
    <recommendedName>
        <fullName evidence="4">PH domain-containing protein</fullName>
    </recommendedName>
</protein>
<evidence type="ECO:0000313" key="5">
    <source>
        <dbReference type="EMBL" id="EGD75568.1"/>
    </source>
</evidence>
<proteinExistence type="inferred from homology"/>
<dbReference type="InterPro" id="IPR011993">
    <property type="entry name" value="PH-like_dom_sf"/>
</dbReference>
<dbReference type="AlphaFoldDB" id="F2UFK0"/>
<accession>F2UFK0</accession>
<dbReference type="OMA" id="CATHEEF"/>
<dbReference type="PANTHER" id="PTHR11937">
    <property type="entry name" value="ACTIN"/>
    <property type="match status" value="1"/>
</dbReference>
<dbReference type="STRING" id="946362.F2UFK0"/>
<dbReference type="InterPro" id="IPR004000">
    <property type="entry name" value="Actin"/>
</dbReference>
<dbReference type="RefSeq" id="XP_004992025.1">
    <property type="nucleotide sequence ID" value="XM_004991968.1"/>
</dbReference>
<dbReference type="Pfam" id="PF00022">
    <property type="entry name" value="Actin"/>
    <property type="match status" value="4"/>
</dbReference>
<evidence type="ECO:0000259" key="4">
    <source>
        <dbReference type="PROSITE" id="PS50003"/>
    </source>
</evidence>
<feature type="compositionally biased region" description="Basic and acidic residues" evidence="3">
    <location>
        <begin position="817"/>
        <end position="839"/>
    </location>
</feature>
<dbReference type="InterPro" id="IPR001849">
    <property type="entry name" value="PH_domain"/>
</dbReference>
<dbReference type="Proteomes" id="UP000007799">
    <property type="component" value="Unassembled WGS sequence"/>
</dbReference>
<feature type="domain" description="PH" evidence="4">
    <location>
        <begin position="652"/>
        <end position="760"/>
    </location>
</feature>
<dbReference type="SMART" id="SM00233">
    <property type="entry name" value="PH"/>
    <property type="match status" value="1"/>
</dbReference>
<dbReference type="GeneID" id="16072584"/>
<evidence type="ECO:0000256" key="2">
    <source>
        <dbReference type="SAM" id="Coils"/>
    </source>
</evidence>
<dbReference type="Gene3D" id="3.30.420.40">
    <property type="match status" value="6"/>
</dbReference>
<dbReference type="SMART" id="SM00268">
    <property type="entry name" value="ACTIN"/>
    <property type="match status" value="1"/>
</dbReference>
<comment type="similarity">
    <text evidence="1">Belongs to the actin family.</text>
</comment>
<keyword evidence="2" id="KW-0175">Coiled coil</keyword>
<dbReference type="InterPro" id="IPR043129">
    <property type="entry name" value="ATPase_NBD"/>
</dbReference>
<feature type="compositionally biased region" description="Gly residues" evidence="3">
    <location>
        <begin position="857"/>
        <end position="866"/>
    </location>
</feature>